<dbReference type="GO" id="GO:0016052">
    <property type="term" value="P:carbohydrate catabolic process"/>
    <property type="evidence" value="ECO:0007669"/>
    <property type="project" value="TreeGrafter"/>
</dbReference>
<dbReference type="GO" id="GO:0005829">
    <property type="term" value="C:cytosol"/>
    <property type="evidence" value="ECO:0007669"/>
    <property type="project" value="TreeGrafter"/>
</dbReference>
<proteinExistence type="inferred from homology"/>
<keyword evidence="3" id="KW-0326">Glycosidase</keyword>
<gene>
    <name evidence="5" type="ORF">acsn021_33680</name>
</gene>
<dbReference type="PRINTS" id="PR00131">
    <property type="entry name" value="GLHYDRLASE1"/>
</dbReference>
<dbReference type="Pfam" id="PF00232">
    <property type="entry name" value="Glyco_hydro_1"/>
    <property type="match status" value="1"/>
</dbReference>
<name>A0A6S6R381_9FIRM</name>
<reference evidence="5 6" key="1">
    <citation type="journal article" date="2016" name="Int. J. Syst. Evol. Microbiol.">
        <title>Descriptions of Anaerotaenia torta gen. nov., sp. nov. and Anaerocolumna cellulosilytica gen. nov., sp. nov. isolated from a methanogenic reactor of cattle waste.</title>
        <authorList>
            <person name="Uek A."/>
            <person name="Ohtaki Y."/>
            <person name="Kaku N."/>
            <person name="Ueki K."/>
        </authorList>
    </citation>
    <scope>NUCLEOTIDE SEQUENCE [LARGE SCALE GENOMIC DNA]</scope>
    <source>
        <strain evidence="5 6">SN021</strain>
    </source>
</reference>
<evidence type="ECO:0000313" key="6">
    <source>
        <dbReference type="Proteomes" id="UP000515561"/>
    </source>
</evidence>
<dbReference type="GO" id="GO:0008422">
    <property type="term" value="F:beta-glucosidase activity"/>
    <property type="evidence" value="ECO:0007669"/>
    <property type="project" value="TreeGrafter"/>
</dbReference>
<evidence type="ECO:0000256" key="4">
    <source>
        <dbReference type="RuleBase" id="RU003690"/>
    </source>
</evidence>
<dbReference type="SUPFAM" id="SSF51445">
    <property type="entry name" value="(Trans)glycosidases"/>
    <property type="match status" value="1"/>
</dbReference>
<protein>
    <submittedName>
        <fullName evidence="5">6-phospho-beta-glucosidase</fullName>
    </submittedName>
</protein>
<dbReference type="RefSeq" id="WP_184093684.1">
    <property type="nucleotide sequence ID" value="NZ_AP023367.1"/>
</dbReference>
<accession>A0A6S6R381</accession>
<dbReference type="Proteomes" id="UP000515561">
    <property type="component" value="Chromosome"/>
</dbReference>
<dbReference type="InterPro" id="IPR017853">
    <property type="entry name" value="GH"/>
</dbReference>
<evidence type="ECO:0000313" key="5">
    <source>
        <dbReference type="EMBL" id="BCJ95799.1"/>
    </source>
</evidence>
<organism evidence="5 6">
    <name type="scientific">Anaerocolumna cellulosilytica</name>
    <dbReference type="NCBI Taxonomy" id="433286"/>
    <lineage>
        <taxon>Bacteria</taxon>
        <taxon>Bacillati</taxon>
        <taxon>Bacillota</taxon>
        <taxon>Clostridia</taxon>
        <taxon>Lachnospirales</taxon>
        <taxon>Lachnospiraceae</taxon>
        <taxon>Anaerocolumna</taxon>
    </lineage>
</organism>
<evidence type="ECO:0000256" key="3">
    <source>
        <dbReference type="ARBA" id="ARBA00023295"/>
    </source>
</evidence>
<dbReference type="KEGG" id="acel:acsn021_33680"/>
<dbReference type="FunFam" id="3.20.20.80:FF:000004">
    <property type="entry name" value="Beta-glucosidase 6-phospho-beta-glucosidase"/>
    <property type="match status" value="1"/>
</dbReference>
<evidence type="ECO:0000256" key="2">
    <source>
        <dbReference type="ARBA" id="ARBA00022801"/>
    </source>
</evidence>
<dbReference type="PANTHER" id="PTHR10353:SF122">
    <property type="entry name" value="6-PHOSPHO-BETA-GLUCOSIDASE ASCB-RELATED"/>
    <property type="match status" value="1"/>
</dbReference>
<dbReference type="InterPro" id="IPR001360">
    <property type="entry name" value="Glyco_hydro_1"/>
</dbReference>
<dbReference type="PANTHER" id="PTHR10353">
    <property type="entry name" value="GLYCOSYL HYDROLASE"/>
    <property type="match status" value="1"/>
</dbReference>
<sequence>MSFPDGFLWGGATAANQLEGAYLEGGKGLSVQDIMPSGVMGPITLEPTKDNLKLIGVDYYHRYAEDIAMFAELGIKAYRMSIAWSRIFPKGDEEQPNEEGLQFYDRVFAECKKYNIEPVVTLSHYEPPLALCRKYDGWRSREMIQYFAKYAKVVLTRFKDTVKYWITFNEVNVTVISPLLGGGILTPKANLTKQDMYQAAHHQLVASGLVTKMAHEINADFQVGCMVASAPRYPRTCNPDDILKAMEDQQEVSYFVHVHCTGEYPFYAKRIFRDYNICLVITEEDKELLKNTVDFISFSYYNSKTVAQDAGQYQGAGGNLMRGLKNPYLEYSDYNYPLDPKGLRYMLNYFYEHYQKPLFVAENGLGQSDTLISDENGSFTVADDYRIKFLNNHLVQVNEAIEDGVKVIGYTMWSIMDIVSAASAELTKRYGLIYVDRLQDGTGTLKRFKKKSYHWYKKVIETNGESLV</sequence>
<dbReference type="PROSITE" id="PS00653">
    <property type="entry name" value="GLYCOSYL_HYDROL_F1_2"/>
    <property type="match status" value="1"/>
</dbReference>
<dbReference type="InterPro" id="IPR033132">
    <property type="entry name" value="GH_1_N_CS"/>
</dbReference>
<keyword evidence="2" id="KW-0378">Hydrolase</keyword>
<keyword evidence="6" id="KW-1185">Reference proteome</keyword>
<comment type="similarity">
    <text evidence="1 4">Belongs to the glycosyl hydrolase 1 family.</text>
</comment>
<evidence type="ECO:0000256" key="1">
    <source>
        <dbReference type="ARBA" id="ARBA00010838"/>
    </source>
</evidence>
<dbReference type="AlphaFoldDB" id="A0A6S6R381"/>
<dbReference type="Gene3D" id="3.20.20.80">
    <property type="entry name" value="Glycosidases"/>
    <property type="match status" value="1"/>
</dbReference>
<dbReference type="EMBL" id="AP023367">
    <property type="protein sequence ID" value="BCJ95799.1"/>
    <property type="molecule type" value="Genomic_DNA"/>
</dbReference>